<feature type="compositionally biased region" description="Low complexity" evidence="1">
    <location>
        <begin position="59"/>
        <end position="81"/>
    </location>
</feature>
<keyword evidence="4" id="KW-1185">Reference proteome</keyword>
<organism evidence="3 4">
    <name type="scientific">Falsarthrobacter nasiphocae</name>
    <dbReference type="NCBI Taxonomy" id="189863"/>
    <lineage>
        <taxon>Bacteria</taxon>
        <taxon>Bacillati</taxon>
        <taxon>Actinomycetota</taxon>
        <taxon>Actinomycetes</taxon>
        <taxon>Micrococcales</taxon>
        <taxon>Micrococcaceae</taxon>
        <taxon>Falsarthrobacter</taxon>
    </lineage>
</organism>
<evidence type="ECO:0000256" key="2">
    <source>
        <dbReference type="SAM" id="SignalP"/>
    </source>
</evidence>
<dbReference type="AlphaFoldDB" id="A0AAE3YI30"/>
<evidence type="ECO:0000256" key="1">
    <source>
        <dbReference type="SAM" id="MobiDB-lite"/>
    </source>
</evidence>
<reference evidence="3" key="1">
    <citation type="submission" date="2023-07" db="EMBL/GenBank/DDBJ databases">
        <title>Sequencing the genomes of 1000 actinobacteria strains.</title>
        <authorList>
            <person name="Klenk H.-P."/>
        </authorList>
    </citation>
    <scope>NUCLEOTIDE SEQUENCE</scope>
    <source>
        <strain evidence="3">DSM 13988</strain>
    </source>
</reference>
<comment type="caution">
    <text evidence="3">The sequence shown here is derived from an EMBL/GenBank/DDBJ whole genome shotgun (WGS) entry which is preliminary data.</text>
</comment>
<dbReference type="Proteomes" id="UP001247307">
    <property type="component" value="Unassembled WGS sequence"/>
</dbReference>
<feature type="region of interest" description="Disordered" evidence="1">
    <location>
        <begin position="55"/>
        <end position="81"/>
    </location>
</feature>
<sequence>MTITRRTVLTGAALAIPAVLWASSATAEVLGGDSAGAGLGQAGLGQAGLGQAGLGAQGSTGASGTTTAAGAGAPTAGSAAQAPGGAVSPLRALLGDEGAAPFRLSFEGLVEAEAGGGRTILAPSALLVTAAGRAIPAGTEITVGHRALDDTGLVDSEGGLVVRKAVVGGEALAVARAGRRSTVTLSAAVAAGGSARIELEWALGSRPQAGDVAFVASSLAQTADGGAVVTAAPEAVGRIR</sequence>
<dbReference type="InterPro" id="IPR006311">
    <property type="entry name" value="TAT_signal"/>
</dbReference>
<gene>
    <name evidence="3" type="ORF">J2S35_001273</name>
</gene>
<feature type="chain" id="PRO_5042107098" evidence="2">
    <location>
        <begin position="28"/>
        <end position="240"/>
    </location>
</feature>
<dbReference type="PROSITE" id="PS51318">
    <property type="entry name" value="TAT"/>
    <property type="match status" value="1"/>
</dbReference>
<dbReference type="RefSeq" id="WP_309851178.1">
    <property type="nucleotide sequence ID" value="NZ_BAAAIU010000003.1"/>
</dbReference>
<protein>
    <submittedName>
        <fullName evidence="3">Uncharacterized protein</fullName>
    </submittedName>
</protein>
<proteinExistence type="predicted"/>
<dbReference type="EMBL" id="JAVDUI010000001">
    <property type="protein sequence ID" value="MDR6892333.1"/>
    <property type="molecule type" value="Genomic_DNA"/>
</dbReference>
<evidence type="ECO:0000313" key="3">
    <source>
        <dbReference type="EMBL" id="MDR6892333.1"/>
    </source>
</evidence>
<feature type="signal peptide" evidence="2">
    <location>
        <begin position="1"/>
        <end position="27"/>
    </location>
</feature>
<evidence type="ECO:0000313" key="4">
    <source>
        <dbReference type="Proteomes" id="UP001247307"/>
    </source>
</evidence>
<accession>A0AAE3YI30</accession>
<name>A0AAE3YI30_9MICC</name>
<keyword evidence="2" id="KW-0732">Signal</keyword>